<dbReference type="STRING" id="637679.GCA_001550055_01123"/>
<feature type="domain" description="HTH arsR-type" evidence="4">
    <location>
        <begin position="7"/>
        <end position="102"/>
    </location>
</feature>
<evidence type="ECO:0000256" key="3">
    <source>
        <dbReference type="ARBA" id="ARBA00023163"/>
    </source>
</evidence>
<keyword evidence="3" id="KW-0804">Transcription</keyword>
<dbReference type="PANTHER" id="PTHR33154">
    <property type="entry name" value="TRANSCRIPTIONAL REGULATOR, ARSR FAMILY"/>
    <property type="match status" value="1"/>
</dbReference>
<dbReference type="AlphaFoldDB" id="A0A1G6Y2S1"/>
<dbReference type="GO" id="GO:0003677">
    <property type="term" value="F:DNA binding"/>
    <property type="evidence" value="ECO:0007669"/>
    <property type="project" value="UniProtKB-KW"/>
</dbReference>
<protein>
    <submittedName>
        <fullName evidence="5">DNA-binding transcriptional regulator, ArsR family</fullName>
    </submittedName>
</protein>
<dbReference type="InterPro" id="IPR011991">
    <property type="entry name" value="ArsR-like_HTH"/>
</dbReference>
<dbReference type="InterPro" id="IPR036388">
    <property type="entry name" value="WH-like_DNA-bd_sf"/>
</dbReference>
<dbReference type="RefSeq" id="WP_068302036.1">
    <property type="nucleotide sequence ID" value="NZ_DAIOMO010000002.1"/>
</dbReference>
<dbReference type="GO" id="GO:0003700">
    <property type="term" value="F:DNA-binding transcription factor activity"/>
    <property type="evidence" value="ECO:0007669"/>
    <property type="project" value="InterPro"/>
</dbReference>
<accession>A0A1G6Y2S1</accession>
<keyword evidence="6" id="KW-1185">Reference proteome</keyword>
<evidence type="ECO:0000256" key="1">
    <source>
        <dbReference type="ARBA" id="ARBA00023015"/>
    </source>
</evidence>
<dbReference type="CDD" id="cd00090">
    <property type="entry name" value="HTH_ARSR"/>
    <property type="match status" value="1"/>
</dbReference>
<organism evidence="5 6">
    <name type="scientific">Kordiimonas lacus</name>
    <dbReference type="NCBI Taxonomy" id="637679"/>
    <lineage>
        <taxon>Bacteria</taxon>
        <taxon>Pseudomonadati</taxon>
        <taxon>Pseudomonadota</taxon>
        <taxon>Alphaproteobacteria</taxon>
        <taxon>Kordiimonadales</taxon>
        <taxon>Kordiimonadaceae</taxon>
        <taxon>Kordiimonas</taxon>
    </lineage>
</organism>
<dbReference type="InterPro" id="IPR051081">
    <property type="entry name" value="HTH_MetalResp_TranReg"/>
</dbReference>
<dbReference type="EMBL" id="FNAK01000003">
    <property type="protein sequence ID" value="SDD84027.1"/>
    <property type="molecule type" value="Genomic_DNA"/>
</dbReference>
<dbReference type="OrthoDB" id="194599at2"/>
<evidence type="ECO:0000313" key="6">
    <source>
        <dbReference type="Proteomes" id="UP000183685"/>
    </source>
</evidence>
<dbReference type="NCBIfam" id="NF033788">
    <property type="entry name" value="HTH_metalloreg"/>
    <property type="match status" value="1"/>
</dbReference>
<evidence type="ECO:0000259" key="4">
    <source>
        <dbReference type="PROSITE" id="PS50987"/>
    </source>
</evidence>
<sequence>MNAETEVNTLFEQMDSTFFKALAEPVRIEILKKLIMVREADIHTIAKDLPQDRSVISRHLSILEEAKVVSMRKDGRHRIYTIQGDQFIERFEAITQTIKRCMALDCC</sequence>
<proteinExistence type="predicted"/>
<dbReference type="InterPro" id="IPR036390">
    <property type="entry name" value="WH_DNA-bd_sf"/>
</dbReference>
<name>A0A1G6Y2S1_9PROT</name>
<dbReference type="InterPro" id="IPR001845">
    <property type="entry name" value="HTH_ArsR_DNA-bd_dom"/>
</dbReference>
<dbReference type="Pfam" id="PF25212">
    <property type="entry name" value="HVO_A0114"/>
    <property type="match status" value="1"/>
</dbReference>
<dbReference type="PROSITE" id="PS50987">
    <property type="entry name" value="HTH_ARSR_2"/>
    <property type="match status" value="1"/>
</dbReference>
<dbReference type="Proteomes" id="UP000183685">
    <property type="component" value="Unassembled WGS sequence"/>
</dbReference>
<gene>
    <name evidence="5" type="ORF">SAMN04488071_1442</name>
</gene>
<dbReference type="Gene3D" id="1.10.10.10">
    <property type="entry name" value="Winged helix-like DNA-binding domain superfamily/Winged helix DNA-binding domain"/>
    <property type="match status" value="1"/>
</dbReference>
<dbReference type="PANTHER" id="PTHR33154:SF33">
    <property type="entry name" value="TRANSCRIPTIONAL REPRESSOR SDPR"/>
    <property type="match status" value="1"/>
</dbReference>
<keyword evidence="1" id="KW-0805">Transcription regulation</keyword>
<dbReference type="PRINTS" id="PR00778">
    <property type="entry name" value="HTHARSR"/>
</dbReference>
<keyword evidence="2 5" id="KW-0238">DNA-binding</keyword>
<dbReference type="SMART" id="SM00418">
    <property type="entry name" value="HTH_ARSR"/>
    <property type="match status" value="1"/>
</dbReference>
<evidence type="ECO:0000313" key="5">
    <source>
        <dbReference type="EMBL" id="SDD84027.1"/>
    </source>
</evidence>
<dbReference type="SUPFAM" id="SSF46785">
    <property type="entry name" value="Winged helix' DNA-binding domain"/>
    <property type="match status" value="1"/>
</dbReference>
<reference evidence="5 6" key="1">
    <citation type="submission" date="2016-10" db="EMBL/GenBank/DDBJ databases">
        <authorList>
            <person name="de Groot N.N."/>
        </authorList>
    </citation>
    <scope>NUCLEOTIDE SEQUENCE [LARGE SCALE GENOMIC DNA]</scope>
    <source>
        <strain evidence="5 6">CGMCC 1.9109</strain>
    </source>
</reference>
<evidence type="ECO:0000256" key="2">
    <source>
        <dbReference type="ARBA" id="ARBA00023125"/>
    </source>
</evidence>